<evidence type="ECO:0000256" key="1">
    <source>
        <dbReference type="ARBA" id="ARBA00022475"/>
    </source>
</evidence>
<evidence type="ECO:0000259" key="12">
    <source>
        <dbReference type="Pfam" id="PF01435"/>
    </source>
</evidence>
<comment type="caution">
    <text evidence="13">The sequence shown here is derived from an EMBL/GenBank/DDBJ whole genome shotgun (WGS) entry which is preliminary data.</text>
</comment>
<dbReference type="GO" id="GO:0004222">
    <property type="term" value="F:metalloendopeptidase activity"/>
    <property type="evidence" value="ECO:0007669"/>
    <property type="project" value="InterPro"/>
</dbReference>
<dbReference type="RefSeq" id="WP_162411764.1">
    <property type="nucleotide sequence ID" value="NZ_JAHQXE010000001.1"/>
</dbReference>
<dbReference type="Pfam" id="PF01435">
    <property type="entry name" value="Peptidase_M48"/>
    <property type="match status" value="1"/>
</dbReference>
<evidence type="ECO:0000256" key="10">
    <source>
        <dbReference type="RuleBase" id="RU003983"/>
    </source>
</evidence>
<comment type="cofactor">
    <cofactor evidence="10">
        <name>Zn(2+)</name>
        <dbReference type="ChEBI" id="CHEBI:29105"/>
    </cofactor>
    <text evidence="10">Binds 1 zinc ion per subunit.</text>
</comment>
<feature type="domain" description="Peptidase M48" evidence="12">
    <location>
        <begin position="95"/>
        <end position="344"/>
    </location>
</feature>
<evidence type="ECO:0000256" key="2">
    <source>
        <dbReference type="ARBA" id="ARBA00022670"/>
    </source>
</evidence>
<evidence type="ECO:0000256" key="8">
    <source>
        <dbReference type="ARBA" id="ARBA00023049"/>
    </source>
</evidence>
<dbReference type="GO" id="GO:0006508">
    <property type="term" value="P:proteolysis"/>
    <property type="evidence" value="ECO:0007669"/>
    <property type="project" value="UniProtKB-KW"/>
</dbReference>
<evidence type="ECO:0000313" key="14">
    <source>
        <dbReference type="Proteomes" id="UP001166304"/>
    </source>
</evidence>
<evidence type="ECO:0000256" key="5">
    <source>
        <dbReference type="ARBA" id="ARBA00022801"/>
    </source>
</evidence>
<evidence type="ECO:0000256" key="9">
    <source>
        <dbReference type="ARBA" id="ARBA00023136"/>
    </source>
</evidence>
<protein>
    <submittedName>
        <fullName evidence="13">M48 family metalloprotease</fullName>
        <ecNumber evidence="13">3.4.24.-</ecNumber>
    </submittedName>
</protein>
<comment type="similarity">
    <text evidence="10">Belongs to the peptidase M48 family.</text>
</comment>
<reference evidence="13" key="1">
    <citation type="submission" date="2021-06" db="EMBL/GenBank/DDBJ databases">
        <title>New haloarchaea isolates fom saline soil.</title>
        <authorList>
            <person name="Duran-Viseras A."/>
            <person name="Sanchez-Porro C.S."/>
            <person name="Ventosa A."/>
        </authorList>
    </citation>
    <scope>NUCLEOTIDE SEQUENCE</scope>
    <source>
        <strain evidence="13">JCM 18369</strain>
    </source>
</reference>
<dbReference type="InterPro" id="IPR001915">
    <property type="entry name" value="Peptidase_M48"/>
</dbReference>
<keyword evidence="6 10" id="KW-0862">Zinc</keyword>
<evidence type="ECO:0000256" key="11">
    <source>
        <dbReference type="SAM" id="Phobius"/>
    </source>
</evidence>
<dbReference type="GO" id="GO:0046872">
    <property type="term" value="F:metal ion binding"/>
    <property type="evidence" value="ECO:0007669"/>
    <property type="project" value="UniProtKB-KW"/>
</dbReference>
<keyword evidence="3 11" id="KW-0812">Transmembrane</keyword>
<keyword evidence="8 10" id="KW-0482">Metalloprotease</keyword>
<dbReference type="Gene3D" id="3.30.2010.10">
    <property type="entry name" value="Metalloproteases ('zincins'), catalytic domain"/>
    <property type="match status" value="1"/>
</dbReference>
<feature type="transmembrane region" description="Helical" evidence="11">
    <location>
        <begin position="227"/>
        <end position="253"/>
    </location>
</feature>
<organism evidence="13 14">
    <name type="scientific">Haloarcula salina</name>
    <dbReference type="NCBI Taxonomy" id="1429914"/>
    <lineage>
        <taxon>Archaea</taxon>
        <taxon>Methanobacteriati</taxon>
        <taxon>Methanobacteriota</taxon>
        <taxon>Stenosarchaea group</taxon>
        <taxon>Halobacteria</taxon>
        <taxon>Halobacteriales</taxon>
        <taxon>Haloarculaceae</taxon>
        <taxon>Haloarcula</taxon>
    </lineage>
</organism>
<dbReference type="Proteomes" id="UP001166304">
    <property type="component" value="Unassembled WGS sequence"/>
</dbReference>
<keyword evidence="14" id="KW-1185">Reference proteome</keyword>
<feature type="transmembrane region" description="Helical" evidence="11">
    <location>
        <begin position="12"/>
        <end position="34"/>
    </location>
</feature>
<gene>
    <name evidence="13" type="ORF">KTS37_04115</name>
</gene>
<feature type="transmembrane region" description="Helical" evidence="11">
    <location>
        <begin position="54"/>
        <end position="73"/>
    </location>
</feature>
<dbReference type="InterPro" id="IPR050083">
    <property type="entry name" value="HtpX_protease"/>
</dbReference>
<keyword evidence="1" id="KW-1003">Cell membrane</keyword>
<evidence type="ECO:0000256" key="7">
    <source>
        <dbReference type="ARBA" id="ARBA00022989"/>
    </source>
</evidence>
<evidence type="ECO:0000313" key="13">
    <source>
        <dbReference type="EMBL" id="MBV0900967.1"/>
    </source>
</evidence>
<evidence type="ECO:0000256" key="4">
    <source>
        <dbReference type="ARBA" id="ARBA00022723"/>
    </source>
</evidence>
<keyword evidence="9 11" id="KW-0472">Membrane</keyword>
<keyword evidence="5 10" id="KW-0378">Hydrolase</keyword>
<name>A0AA41G6G0_9EURY</name>
<accession>A0AA41G6G0</accession>
<dbReference type="EMBL" id="JAHQXE010000001">
    <property type="protein sequence ID" value="MBV0900967.1"/>
    <property type="molecule type" value="Genomic_DNA"/>
</dbReference>
<keyword evidence="7 11" id="KW-1133">Transmembrane helix</keyword>
<keyword evidence="2 10" id="KW-0645">Protease</keyword>
<evidence type="ECO:0000256" key="3">
    <source>
        <dbReference type="ARBA" id="ARBA00022692"/>
    </source>
</evidence>
<dbReference type="CDD" id="cd07327">
    <property type="entry name" value="M48B_HtpX_like"/>
    <property type="match status" value="1"/>
</dbReference>
<dbReference type="PANTHER" id="PTHR43221">
    <property type="entry name" value="PROTEASE HTPX"/>
    <property type="match status" value="1"/>
</dbReference>
<dbReference type="AlphaFoldDB" id="A0AA41G6G0"/>
<dbReference type="EC" id="3.4.24.-" evidence="13"/>
<evidence type="ECO:0000256" key="6">
    <source>
        <dbReference type="ARBA" id="ARBA00022833"/>
    </source>
</evidence>
<sequence length="354" mass="37202">MRTLTRRILRTLVLLLAVDLAVVATAAFLLTPWLVPVRDAVAAQLPFGDASTRIAWWLAVLLPALVAFVWAQLRYTRAQTMAEVDAREVGPEAYPDLHERVRRLAQLADVEPPRLAVADSAVPNSFALGTLGGATVVVSEGLLSALDGDELDAVLAHELAHVANRDATVMTLASFLPSLTDGGYDPLADHLPGGGRYAVGAVALVAAYAGSARLLDAPLGSLSFTLGFLFLFACTALVGGVALGALTAPVVVLGRSLSRAREFAADRSAARLTGDPAALVRALEALDGSGDDRPTADKRRAYASVQGLCFLPHGFGAASDGTSSVVTETRSHPPTDERIERLRAVAREIEARSV</sequence>
<feature type="transmembrane region" description="Helical" evidence="11">
    <location>
        <begin position="197"/>
        <end position="215"/>
    </location>
</feature>
<proteinExistence type="inferred from homology"/>
<dbReference type="PANTHER" id="PTHR43221:SF2">
    <property type="entry name" value="PROTEASE HTPX HOMOLOG"/>
    <property type="match status" value="1"/>
</dbReference>
<keyword evidence="4" id="KW-0479">Metal-binding</keyword>